<dbReference type="InterPro" id="IPR046867">
    <property type="entry name" value="AldOxase/xan_DH_MoCoBD2"/>
</dbReference>
<dbReference type="SMART" id="SM01008">
    <property type="entry name" value="Ald_Xan_dh_C"/>
    <property type="match status" value="1"/>
</dbReference>
<keyword evidence="1" id="KW-0500">Molybdenum</keyword>
<evidence type="ECO:0000313" key="5">
    <source>
        <dbReference type="Proteomes" id="UP000219465"/>
    </source>
</evidence>
<dbReference type="InterPro" id="IPR037165">
    <property type="entry name" value="AldOxase/xan_DH_Mopterin-bd_sf"/>
</dbReference>
<dbReference type="Pfam" id="PF02738">
    <property type="entry name" value="MoCoBD_1"/>
    <property type="match status" value="1"/>
</dbReference>
<dbReference type="PANTHER" id="PTHR11908:SF132">
    <property type="entry name" value="ALDEHYDE OXIDASE 1-RELATED"/>
    <property type="match status" value="1"/>
</dbReference>
<dbReference type="OrthoDB" id="9758509at2"/>
<gene>
    <name evidence="4" type="ORF">SAMN05877838_2339</name>
</gene>
<keyword evidence="2" id="KW-0560">Oxidoreductase</keyword>
<dbReference type="GO" id="GO:0016491">
    <property type="term" value="F:oxidoreductase activity"/>
    <property type="evidence" value="ECO:0007669"/>
    <property type="project" value="UniProtKB-KW"/>
</dbReference>
<dbReference type="InterPro" id="IPR008274">
    <property type="entry name" value="AldOxase/xan_DH_MoCoBD1"/>
</dbReference>
<sequence length="765" mass="82621">MNIATPKFGVGASALRKEDRKLITGEGSFTDDVRIEGELRGFVLRSPYAAAKFEIGDLDAARAAEGVHLVLTAGDVAHLGPVVNQATVKQPDGTIHPQKHIPLLCDGEVRHVGDAVAFIVAETLAQAQEASELIEIDWDIEDAQVDLAGALEDSQTLVWPDLGTNQAYLYRTGDIDKTEQAFAEADHVTTIEFTNNRLVSNYMETRACLAEWDDESKKFTLTLGSQGVHGIRKTIAKDIFRMDLEDFRVITRDVGGGFGTKVFNYREYPLSLEAARQLNRPVKWVSDRTEHFLADAHGRDNKVSASLALNDEGRILGLKIDVMANMGAYLSQFGPFIPVFGASMATGVYDIQNLDFRLRGVYTHTTPVDAYRGAGRPEAAFLIERLIDSAAREIDVPVAELRRRNFIRPEQFPYHTPGGRTYDVGEFDGHMTRALEKANVAGFSARAREAQSRGKLRGLGTAVYIEACAFAGSEPARLTLDADGGITLYIGTQTNGQGHATAYSQFIADQIGIDFDRITVRQGDTAELAKGGGTGGSRSIPLGGVSVSAASKVLAEKMKKLAADELEASAADIELVDGSARIVGTDRVISYADMARAAKTEEDRTGLADVVQDEATYPNGTHVCEVEIDPETGHVDIVRYTIVDDFGMTVNPVLLLGQIHGGVVQGVAQCLSEGVVYSDDGQLLTASFMDYAVPRAGDMPFFDFETRNVPSTTNAMGIKGAGEAGTIGACPAAMNALVDALDRARGVRHIEMPATPQRIWEALNS</sequence>
<dbReference type="InterPro" id="IPR000674">
    <property type="entry name" value="Ald_Oxase/Xan_DH_a/b"/>
</dbReference>
<accession>A0A286IBF8</accession>
<dbReference type="SUPFAM" id="SSF56003">
    <property type="entry name" value="Molybdenum cofactor-binding domain"/>
    <property type="match status" value="1"/>
</dbReference>
<dbReference type="RefSeq" id="WP_097107939.1">
    <property type="nucleotide sequence ID" value="NZ_OCPC01000003.1"/>
</dbReference>
<evidence type="ECO:0000259" key="3">
    <source>
        <dbReference type="SMART" id="SM01008"/>
    </source>
</evidence>
<dbReference type="EMBL" id="OCPC01000003">
    <property type="protein sequence ID" value="SOE17440.1"/>
    <property type="molecule type" value="Genomic_DNA"/>
</dbReference>
<evidence type="ECO:0000313" key="4">
    <source>
        <dbReference type="EMBL" id="SOE17440.1"/>
    </source>
</evidence>
<dbReference type="PANTHER" id="PTHR11908">
    <property type="entry name" value="XANTHINE DEHYDROGENASE"/>
    <property type="match status" value="1"/>
</dbReference>
<dbReference type="Pfam" id="PF01315">
    <property type="entry name" value="Ald_Xan_dh_C"/>
    <property type="match status" value="1"/>
</dbReference>
<dbReference type="Gene3D" id="3.90.1170.50">
    <property type="entry name" value="Aldehyde oxidase/xanthine dehydrogenase, a/b hammerhead"/>
    <property type="match status" value="1"/>
</dbReference>
<dbReference type="Pfam" id="PF20256">
    <property type="entry name" value="MoCoBD_2"/>
    <property type="match status" value="1"/>
</dbReference>
<name>A0A286IBF8_9HYPH</name>
<dbReference type="Gene3D" id="3.30.365.10">
    <property type="entry name" value="Aldehyde oxidase/xanthine dehydrogenase, molybdopterin binding domain"/>
    <property type="match status" value="4"/>
</dbReference>
<dbReference type="SUPFAM" id="SSF54665">
    <property type="entry name" value="CO dehydrogenase molybdoprotein N-domain-like"/>
    <property type="match status" value="1"/>
</dbReference>
<feature type="domain" description="Aldehyde oxidase/xanthine dehydrogenase a/b hammerhead" evidence="3">
    <location>
        <begin position="24"/>
        <end position="142"/>
    </location>
</feature>
<dbReference type="InterPro" id="IPR016208">
    <property type="entry name" value="Ald_Oxase/xanthine_DH-like"/>
</dbReference>
<dbReference type="InterPro" id="IPR036856">
    <property type="entry name" value="Ald_Oxase/Xan_DH_a/b_sf"/>
</dbReference>
<dbReference type="GO" id="GO:0005506">
    <property type="term" value="F:iron ion binding"/>
    <property type="evidence" value="ECO:0007669"/>
    <property type="project" value="InterPro"/>
</dbReference>
<proteinExistence type="predicted"/>
<evidence type="ECO:0000256" key="1">
    <source>
        <dbReference type="ARBA" id="ARBA00022505"/>
    </source>
</evidence>
<evidence type="ECO:0000256" key="2">
    <source>
        <dbReference type="ARBA" id="ARBA00023002"/>
    </source>
</evidence>
<protein>
    <submittedName>
        <fullName evidence="4">Xanthine dehydrogenase molybdenum binding subunit apoprotein</fullName>
    </submittedName>
</protein>
<organism evidence="4 5">
    <name type="scientific">Hoeflea halophila</name>
    <dbReference type="NCBI Taxonomy" id="714899"/>
    <lineage>
        <taxon>Bacteria</taxon>
        <taxon>Pseudomonadati</taxon>
        <taxon>Pseudomonadota</taxon>
        <taxon>Alphaproteobacteria</taxon>
        <taxon>Hyphomicrobiales</taxon>
        <taxon>Rhizobiaceae</taxon>
        <taxon>Hoeflea</taxon>
    </lineage>
</organism>
<dbReference type="Proteomes" id="UP000219465">
    <property type="component" value="Unassembled WGS sequence"/>
</dbReference>
<keyword evidence="5" id="KW-1185">Reference proteome</keyword>
<reference evidence="5" key="1">
    <citation type="submission" date="2017-08" db="EMBL/GenBank/DDBJ databases">
        <authorList>
            <person name="Varghese N."/>
            <person name="Submissions S."/>
        </authorList>
    </citation>
    <scope>NUCLEOTIDE SEQUENCE [LARGE SCALE GENOMIC DNA]</scope>
    <source>
        <strain evidence="5">KCTC 23107</strain>
    </source>
</reference>
<dbReference type="AlphaFoldDB" id="A0A286IBF8"/>